<proteinExistence type="predicted"/>
<name>A0A3F2RH54_9STRA</name>
<dbReference type="PANTHER" id="PTHR13510:SF44">
    <property type="entry name" value="RABENOSYN-5"/>
    <property type="match status" value="1"/>
</dbReference>
<accession>A0A3F2RH54</accession>
<evidence type="ECO:0000313" key="2">
    <source>
        <dbReference type="EMBL" id="RLN56752.1"/>
    </source>
</evidence>
<dbReference type="EMBL" id="MBAD02000277">
    <property type="protein sequence ID" value="RLN70228.1"/>
    <property type="molecule type" value="Genomic_DNA"/>
</dbReference>
<sequence length="774" mass="85470">MGKGRFVVNPFSQLNLTPEDQLQLQDLANTLIMTNLEHYNNFVSSKSKVDPHRWKQIKTREQLSVFAERPESSHRAEGGGELSGSGLPLILCVGSMEGKLEDLMYGVMSEDLETMRLKASYVDDVSAAAVLDSIVLPSLEEPFQSLIVKWMELDIPLASTNLVKNRDYVYLEGTGYVTAENGDRLGYHLLHSVNFPQTHELPKRVRGNVSIIGFWRQIGPNTMEIYATGIFDPCGDMIRMLVVPGMATAFLSSVKYADCGQMRKLAFMLDKAYADSKTHGAPNKTNVCVTCLASIGRRLGDFSKSNSSCKLCFGHVCHSCRVVRKLSFVDPDLQLSRRKVTFCTGCINSVTRMNAADCARAKMLAANKGVSANYSTFVAMVKGRFIVNPFQELRLSPEERDQLKDLANNLIMTNVDHYNSFVASKRVVDRHRWKQIKTREQLQVYSERPEAGRPAGTSYQLSGSGLPMILCVGPKEGRLEDLLYGVMSEDLETMRINSSYCDQWSGAAVLDSIIEPSLEEPFQTLLVKWVEVDLPLSSTSLVKNRDYVFLEGTGYVTAANGDRLGYHILHSVNFAQTPELPNRVRGNIAIIGLWSQSGPNTLELYATGIFDPCGDMIRMLVVPGMASIFLSSVKYAYCGQMKKLGYMLDKAYAESKAHGAPNKNNICVTCSTPITGRRLGDFAKSNSSCKLCFGHVCHACKIVRKLSFVDPDLLLAQRKVTFCASCISTVTSMDAADCARAKLLSKNKGVNHSSLETSSTVSGGEYSSELSYVG</sequence>
<gene>
    <name evidence="3" type="ORF">BBJ29_006007</name>
    <name evidence="2" type="ORF">BBP00_00007839</name>
</gene>
<dbReference type="EMBL" id="MBDO02000346">
    <property type="protein sequence ID" value="RLN56752.1"/>
    <property type="molecule type" value="Genomic_DNA"/>
</dbReference>
<dbReference type="AlphaFoldDB" id="A0A3F2RH54"/>
<evidence type="ECO:0000313" key="5">
    <source>
        <dbReference type="Proteomes" id="UP000284657"/>
    </source>
</evidence>
<dbReference type="PANTHER" id="PTHR13510">
    <property type="entry name" value="FYVE-FINGER-CONTAINING RAB5 EFFECTOR PROTEIN RABENOSYN-5-RELATED"/>
    <property type="match status" value="1"/>
</dbReference>
<evidence type="ECO:0000256" key="1">
    <source>
        <dbReference type="SAM" id="MobiDB-lite"/>
    </source>
</evidence>
<feature type="compositionally biased region" description="Polar residues" evidence="1">
    <location>
        <begin position="752"/>
        <end position="762"/>
    </location>
</feature>
<dbReference type="InterPro" id="IPR023393">
    <property type="entry name" value="START-like_dom_sf"/>
</dbReference>
<dbReference type="Proteomes" id="UP000284657">
    <property type="component" value="Unassembled WGS sequence"/>
</dbReference>
<dbReference type="OrthoDB" id="60618at2759"/>
<evidence type="ECO:0000313" key="3">
    <source>
        <dbReference type="EMBL" id="RLN70228.1"/>
    </source>
</evidence>
<organism evidence="2 4">
    <name type="scientific">Phytophthora kernoviae</name>
    <dbReference type="NCBI Taxonomy" id="325452"/>
    <lineage>
        <taxon>Eukaryota</taxon>
        <taxon>Sar</taxon>
        <taxon>Stramenopiles</taxon>
        <taxon>Oomycota</taxon>
        <taxon>Peronosporomycetes</taxon>
        <taxon>Peronosporales</taxon>
        <taxon>Peronosporaceae</taxon>
        <taxon>Phytophthora</taxon>
    </lineage>
</organism>
<feature type="region of interest" description="Disordered" evidence="1">
    <location>
        <begin position="752"/>
        <end position="774"/>
    </location>
</feature>
<evidence type="ECO:0008006" key="6">
    <source>
        <dbReference type="Google" id="ProtNLM"/>
    </source>
</evidence>
<evidence type="ECO:0000313" key="4">
    <source>
        <dbReference type="Proteomes" id="UP000277300"/>
    </source>
</evidence>
<dbReference type="InterPro" id="IPR052727">
    <property type="entry name" value="Rab4/Rab5_effector"/>
</dbReference>
<comment type="caution">
    <text evidence="2">The sequence shown here is derived from an EMBL/GenBank/DDBJ whole genome shotgun (WGS) entry which is preliminary data.</text>
</comment>
<reference evidence="4 5" key="1">
    <citation type="submission" date="2018-07" db="EMBL/GenBank/DDBJ databases">
        <title>Genome sequencing of oomycete isolates from Chile give support for New Zealand origin for Phytophthora kernoviae and make available the first Nothophytophthora sp. genome.</title>
        <authorList>
            <person name="Studholme D.J."/>
            <person name="Sanfuentes E."/>
            <person name="Panda P."/>
            <person name="Hill R."/>
            <person name="Sambles C."/>
            <person name="Grant M."/>
            <person name="Williams N.M."/>
            <person name="Mcdougal R.L."/>
        </authorList>
    </citation>
    <scope>NUCLEOTIDE SEQUENCE [LARGE SCALE GENOMIC DNA]</scope>
    <source>
        <strain evidence="2">Chile6</strain>
        <strain evidence="3">Chile7</strain>
    </source>
</reference>
<dbReference type="Gene3D" id="3.30.530.20">
    <property type="match status" value="2"/>
</dbReference>
<protein>
    <recommendedName>
        <fullName evidence="6">FYVE-type domain-containing protein</fullName>
    </recommendedName>
</protein>
<dbReference type="Proteomes" id="UP000277300">
    <property type="component" value="Unassembled WGS sequence"/>
</dbReference>